<evidence type="ECO:0000256" key="3">
    <source>
        <dbReference type="ARBA" id="ARBA00022679"/>
    </source>
</evidence>
<dbReference type="PANTHER" id="PTHR43867:SF2">
    <property type="entry name" value="CELLULOSE SYNTHASE CATALYTIC SUBUNIT A [UDP-FORMING]"/>
    <property type="match status" value="1"/>
</dbReference>
<dbReference type="EMBL" id="DVJQ01000032">
    <property type="protein sequence ID" value="HIS74122.1"/>
    <property type="molecule type" value="Genomic_DNA"/>
</dbReference>
<dbReference type="CDD" id="cd06423">
    <property type="entry name" value="CESA_like"/>
    <property type="match status" value="1"/>
</dbReference>
<proteinExistence type="predicted"/>
<dbReference type="GO" id="GO:0016758">
    <property type="term" value="F:hexosyltransferase activity"/>
    <property type="evidence" value="ECO:0007669"/>
    <property type="project" value="TreeGrafter"/>
</dbReference>
<dbReference type="Gene3D" id="3.90.550.10">
    <property type="entry name" value="Spore Coat Polysaccharide Biosynthesis Protein SpsA, Chain A"/>
    <property type="match status" value="1"/>
</dbReference>
<dbReference type="AlphaFoldDB" id="A0A9D1JXX7"/>
<protein>
    <recommendedName>
        <fullName evidence="10">Beta-monoglucosyldiacylglycerol synthase</fullName>
        <ecNumber evidence="9">2.4.1.336</ecNumber>
    </recommendedName>
    <alternativeName>
        <fullName evidence="11">UDP-glucose:1,2-diacylglycerol 3-beta-D-glucosyltransferase</fullName>
    </alternativeName>
</protein>
<sequence>MLYMYLSIKHQRRKLRKNPQKEECKYKPFISIMIPCHNEHEVIYDTVQNILNVNYQDYEIILIDDRSSDDTAQIIQKLSKENEKIKCLIRDKDAFPGKSAVLNDALKIAKGEAILVFDADAKIEPEFINLLLPKLEPKTVGAVQARKNIINAKQNFLTTCQYNEFVFDSYLQIGRDAVKGAVELRGNGEMIKREALEDINGWNNNTITDDLDMSTRLHIKGWDIRFCPEAVVYEEGVICFRALIRQRRRWVEGSIRRYLEFAKDVFTSKDMSLRVGFDLIAYISEFLLPFWLISELFIQAFKFVRGYEESILTSIFLLFCTGIFFACGLIYSLIKYSHYDFFKALWQSMITAVYFVVIWFPIAMFIIFKIIFTKKTMDWGKTQHGVVDECCRGIN</sequence>
<evidence type="ECO:0000256" key="8">
    <source>
        <dbReference type="ARBA" id="ARBA00053004"/>
    </source>
</evidence>
<keyword evidence="2" id="KW-0328">Glycosyltransferase</keyword>
<feature type="transmembrane region" description="Helical" evidence="12">
    <location>
        <begin position="310"/>
        <end position="334"/>
    </location>
</feature>
<evidence type="ECO:0000256" key="5">
    <source>
        <dbReference type="ARBA" id="ARBA00022842"/>
    </source>
</evidence>
<organism evidence="13 14">
    <name type="scientific">Candidatus Galligastranaerophilus intestinavium</name>
    <dbReference type="NCBI Taxonomy" id="2840836"/>
    <lineage>
        <taxon>Bacteria</taxon>
        <taxon>Candidatus Galligastranaerophilus</taxon>
    </lineage>
</organism>
<evidence type="ECO:0000256" key="2">
    <source>
        <dbReference type="ARBA" id="ARBA00022676"/>
    </source>
</evidence>
<feature type="transmembrane region" description="Helical" evidence="12">
    <location>
        <begin position="346"/>
        <end position="372"/>
    </location>
</feature>
<gene>
    <name evidence="13" type="ORF">IAA86_03770</name>
</gene>
<feature type="transmembrane region" description="Helical" evidence="12">
    <location>
        <begin position="279"/>
        <end position="298"/>
    </location>
</feature>
<dbReference type="InterPro" id="IPR050321">
    <property type="entry name" value="Glycosyltr_2/OpgH_subfam"/>
</dbReference>
<reference evidence="13" key="1">
    <citation type="submission" date="2020-10" db="EMBL/GenBank/DDBJ databases">
        <authorList>
            <person name="Gilroy R."/>
        </authorList>
    </citation>
    <scope>NUCLEOTIDE SEQUENCE</scope>
    <source>
        <strain evidence="13">CHK152-2871</strain>
    </source>
</reference>
<evidence type="ECO:0000256" key="11">
    <source>
        <dbReference type="ARBA" id="ARBA00078564"/>
    </source>
</evidence>
<dbReference type="Pfam" id="PF13641">
    <property type="entry name" value="Glyco_tranf_2_3"/>
    <property type="match status" value="1"/>
</dbReference>
<evidence type="ECO:0000256" key="12">
    <source>
        <dbReference type="SAM" id="Phobius"/>
    </source>
</evidence>
<dbReference type="GO" id="GO:0005886">
    <property type="term" value="C:plasma membrane"/>
    <property type="evidence" value="ECO:0007669"/>
    <property type="project" value="TreeGrafter"/>
</dbReference>
<dbReference type="PANTHER" id="PTHR43867">
    <property type="entry name" value="CELLULOSE SYNTHASE CATALYTIC SUBUNIT A [UDP-FORMING]"/>
    <property type="match status" value="1"/>
</dbReference>
<evidence type="ECO:0000256" key="7">
    <source>
        <dbReference type="ARBA" id="ARBA00023136"/>
    </source>
</evidence>
<evidence type="ECO:0000256" key="6">
    <source>
        <dbReference type="ARBA" id="ARBA00022989"/>
    </source>
</evidence>
<evidence type="ECO:0000313" key="13">
    <source>
        <dbReference type="EMBL" id="HIS74122.1"/>
    </source>
</evidence>
<comment type="caution">
    <text evidence="13">The sequence shown here is derived from an EMBL/GenBank/DDBJ whole genome shotgun (WGS) entry which is preliminary data.</text>
</comment>
<dbReference type="Proteomes" id="UP000886865">
    <property type="component" value="Unassembled WGS sequence"/>
</dbReference>
<dbReference type="SUPFAM" id="SSF53448">
    <property type="entry name" value="Nucleotide-diphospho-sugar transferases"/>
    <property type="match status" value="1"/>
</dbReference>
<evidence type="ECO:0000313" key="14">
    <source>
        <dbReference type="Proteomes" id="UP000886865"/>
    </source>
</evidence>
<keyword evidence="7 12" id="KW-0472">Membrane</keyword>
<evidence type="ECO:0000256" key="4">
    <source>
        <dbReference type="ARBA" id="ARBA00022692"/>
    </source>
</evidence>
<dbReference type="InterPro" id="IPR029044">
    <property type="entry name" value="Nucleotide-diphossugar_trans"/>
</dbReference>
<evidence type="ECO:0000256" key="10">
    <source>
        <dbReference type="ARBA" id="ARBA00068721"/>
    </source>
</evidence>
<dbReference type="FunFam" id="3.90.550.10:FF:000164">
    <property type="entry name" value="Beta-(1-3)-glucosyl transferase"/>
    <property type="match status" value="1"/>
</dbReference>
<keyword evidence="5" id="KW-0460">Magnesium</keyword>
<keyword evidence="4 12" id="KW-0812">Transmembrane</keyword>
<keyword evidence="3" id="KW-0808">Transferase</keyword>
<evidence type="ECO:0000256" key="9">
    <source>
        <dbReference type="ARBA" id="ARBA00066964"/>
    </source>
</evidence>
<name>A0A9D1JXX7_9BACT</name>
<accession>A0A9D1JXX7</accession>
<evidence type="ECO:0000256" key="1">
    <source>
        <dbReference type="ARBA" id="ARBA00004141"/>
    </source>
</evidence>
<keyword evidence="6 12" id="KW-1133">Transmembrane helix</keyword>
<comment type="catalytic activity">
    <reaction evidence="8">
        <text>a 1,2-diacyl-sn-glycerol + UDP-alpha-D-glucose = a 1,2-diacyl-3-O-(beta-D-glucopyranosyl)-sn-glycerol + UDP + H(+)</text>
        <dbReference type="Rhea" id="RHEA:17285"/>
        <dbReference type="ChEBI" id="CHEBI:15378"/>
        <dbReference type="ChEBI" id="CHEBI:17815"/>
        <dbReference type="ChEBI" id="CHEBI:58223"/>
        <dbReference type="ChEBI" id="CHEBI:58885"/>
        <dbReference type="ChEBI" id="CHEBI:75799"/>
        <dbReference type="EC" id="2.4.1.336"/>
    </reaction>
</comment>
<comment type="subcellular location">
    <subcellularLocation>
        <location evidence="1">Membrane</location>
        <topology evidence="1">Multi-pass membrane protein</topology>
    </subcellularLocation>
</comment>
<dbReference type="EC" id="2.4.1.336" evidence="9"/>
<reference evidence="13" key="2">
    <citation type="journal article" date="2021" name="PeerJ">
        <title>Extensive microbial diversity within the chicken gut microbiome revealed by metagenomics and culture.</title>
        <authorList>
            <person name="Gilroy R."/>
            <person name="Ravi A."/>
            <person name="Getino M."/>
            <person name="Pursley I."/>
            <person name="Horton D.L."/>
            <person name="Alikhan N.F."/>
            <person name="Baker D."/>
            <person name="Gharbi K."/>
            <person name="Hall N."/>
            <person name="Watson M."/>
            <person name="Adriaenssens E.M."/>
            <person name="Foster-Nyarko E."/>
            <person name="Jarju S."/>
            <person name="Secka A."/>
            <person name="Antonio M."/>
            <person name="Oren A."/>
            <person name="Chaudhuri R.R."/>
            <person name="La Ragione R."/>
            <person name="Hildebrand F."/>
            <person name="Pallen M.J."/>
        </authorList>
    </citation>
    <scope>NUCLEOTIDE SEQUENCE</scope>
    <source>
        <strain evidence="13">CHK152-2871</strain>
    </source>
</reference>